<comment type="caution">
    <text evidence="1">The sequence shown here is derived from an EMBL/GenBank/DDBJ whole genome shotgun (WGS) entry which is preliminary data.</text>
</comment>
<reference evidence="1" key="1">
    <citation type="submission" date="2021-06" db="EMBL/GenBank/DDBJ databases">
        <authorList>
            <person name="Kallberg Y."/>
            <person name="Tangrot J."/>
            <person name="Rosling A."/>
        </authorList>
    </citation>
    <scope>NUCLEOTIDE SEQUENCE</scope>
    <source>
        <strain evidence="1">MA461A</strain>
    </source>
</reference>
<accession>A0ACA9KUX2</accession>
<feature type="non-terminal residue" evidence="1">
    <location>
        <position position="1"/>
    </location>
</feature>
<sequence>LHTVHTVFPINQKKKLRKLAISLLPAIVKTGIKRKANISLYDDFQIPNSNIKGTNYNVKKQMY</sequence>
<name>A0ACA9KUX2_9GLOM</name>
<gene>
    <name evidence="1" type="ORF">RPERSI_LOCUS1373</name>
</gene>
<protein>
    <submittedName>
        <fullName evidence="1">33593_t:CDS:1</fullName>
    </submittedName>
</protein>
<evidence type="ECO:0000313" key="1">
    <source>
        <dbReference type="EMBL" id="CAG8490642.1"/>
    </source>
</evidence>
<proteinExistence type="predicted"/>
<dbReference type="EMBL" id="CAJVQC010001249">
    <property type="protein sequence ID" value="CAG8490642.1"/>
    <property type="molecule type" value="Genomic_DNA"/>
</dbReference>
<evidence type="ECO:0000313" key="2">
    <source>
        <dbReference type="Proteomes" id="UP000789920"/>
    </source>
</evidence>
<keyword evidence="2" id="KW-1185">Reference proteome</keyword>
<dbReference type="Proteomes" id="UP000789920">
    <property type="component" value="Unassembled WGS sequence"/>
</dbReference>
<organism evidence="1 2">
    <name type="scientific">Racocetra persica</name>
    <dbReference type="NCBI Taxonomy" id="160502"/>
    <lineage>
        <taxon>Eukaryota</taxon>
        <taxon>Fungi</taxon>
        <taxon>Fungi incertae sedis</taxon>
        <taxon>Mucoromycota</taxon>
        <taxon>Glomeromycotina</taxon>
        <taxon>Glomeromycetes</taxon>
        <taxon>Diversisporales</taxon>
        <taxon>Gigasporaceae</taxon>
        <taxon>Racocetra</taxon>
    </lineage>
</organism>